<keyword evidence="3 5" id="KW-0238">DNA-binding</keyword>
<keyword evidence="2" id="KW-0229">DNA integration</keyword>
<dbReference type="InterPro" id="IPR011010">
    <property type="entry name" value="DNA_brk_join_enz"/>
</dbReference>
<dbReference type="Pfam" id="PF00589">
    <property type="entry name" value="Phage_integrase"/>
    <property type="match status" value="1"/>
</dbReference>
<evidence type="ECO:0000256" key="4">
    <source>
        <dbReference type="ARBA" id="ARBA00023172"/>
    </source>
</evidence>
<dbReference type="GO" id="GO:0003677">
    <property type="term" value="F:DNA binding"/>
    <property type="evidence" value="ECO:0007669"/>
    <property type="project" value="UniProtKB-UniRule"/>
</dbReference>
<dbReference type="InterPro" id="IPR044068">
    <property type="entry name" value="CB"/>
</dbReference>
<dbReference type="EMBL" id="WVHT01000025">
    <property type="protein sequence ID" value="MXV53334.1"/>
    <property type="molecule type" value="Genomic_DNA"/>
</dbReference>
<evidence type="ECO:0000256" key="2">
    <source>
        <dbReference type="ARBA" id="ARBA00022908"/>
    </source>
</evidence>
<comment type="similarity">
    <text evidence="1">Belongs to the 'phage' integrase family.</text>
</comment>
<evidence type="ECO:0000259" key="6">
    <source>
        <dbReference type="PROSITE" id="PS51898"/>
    </source>
</evidence>
<evidence type="ECO:0000256" key="3">
    <source>
        <dbReference type="ARBA" id="ARBA00023125"/>
    </source>
</evidence>
<dbReference type="GO" id="GO:0006310">
    <property type="term" value="P:DNA recombination"/>
    <property type="evidence" value="ECO:0007669"/>
    <property type="project" value="UniProtKB-KW"/>
</dbReference>
<name>A0A7K1YFF4_9SPHI</name>
<sequence>MEKQGNRWEARLVSHGGQARIAVYFEKEPALVDRIKKLRGCCWSRTLRAWHLPDNLTNRLKFGLASAREASVSEHIKQFRLWLRSRRYSDSTISTYCDAIGVFLGYFNDKEIEDINQNDLVLFNNRYILKNKLSSSYQNQIVNACKLFFKITSNTSMETELLHRPKREKKLPNVLSREEIKKILDTPVNIKHRMMLCMIYSCGLRRSELLNLKAQDVDSKRNVLIIRQAKGKKDRISPLSAKILLMLRQYYVLYKPQTWLFEGQVRGMPYDERSLASVLKQAVTKARINKPVSLHWLRHSYATHLLESGTDLRYIQELLGHNSSKTTEIYTHVSTKYLQNIKSPFDEL</sequence>
<keyword evidence="4" id="KW-0233">DNA recombination</keyword>
<evidence type="ECO:0000313" key="8">
    <source>
        <dbReference type="EMBL" id="MXV53334.1"/>
    </source>
</evidence>
<dbReference type="Pfam" id="PF13495">
    <property type="entry name" value="Phage_int_SAM_4"/>
    <property type="match status" value="1"/>
</dbReference>
<dbReference type="Gene3D" id="1.10.150.130">
    <property type="match status" value="1"/>
</dbReference>
<dbReference type="InterPro" id="IPR002104">
    <property type="entry name" value="Integrase_catalytic"/>
</dbReference>
<dbReference type="InterPro" id="IPR050090">
    <property type="entry name" value="Tyrosine_recombinase_XerCD"/>
</dbReference>
<proteinExistence type="inferred from homology"/>
<dbReference type="RefSeq" id="WP_160846513.1">
    <property type="nucleotide sequence ID" value="NZ_WVHT01000025.1"/>
</dbReference>
<reference evidence="8 9" key="1">
    <citation type="submission" date="2019-11" db="EMBL/GenBank/DDBJ databases">
        <title>Pedobacter sp. HMF7647 Genome sequencing and assembly.</title>
        <authorList>
            <person name="Kang H."/>
            <person name="Kim H."/>
            <person name="Joh K."/>
        </authorList>
    </citation>
    <scope>NUCLEOTIDE SEQUENCE [LARGE SCALE GENOMIC DNA]</scope>
    <source>
        <strain evidence="8 9">HMF7647</strain>
    </source>
</reference>
<evidence type="ECO:0000259" key="7">
    <source>
        <dbReference type="PROSITE" id="PS51900"/>
    </source>
</evidence>
<accession>A0A7K1YFF4</accession>
<dbReference type="PROSITE" id="PS51898">
    <property type="entry name" value="TYR_RECOMBINASE"/>
    <property type="match status" value="1"/>
</dbReference>
<feature type="domain" description="Tyr recombinase" evidence="6">
    <location>
        <begin position="170"/>
        <end position="343"/>
    </location>
</feature>
<keyword evidence="9" id="KW-1185">Reference proteome</keyword>
<dbReference type="InterPro" id="IPR010998">
    <property type="entry name" value="Integrase_recombinase_N"/>
</dbReference>
<protein>
    <submittedName>
        <fullName evidence="8">Tyrosine-type recombinase/integrase</fullName>
    </submittedName>
</protein>
<comment type="caution">
    <text evidence="8">The sequence shown here is derived from an EMBL/GenBank/DDBJ whole genome shotgun (WGS) entry which is preliminary data.</text>
</comment>
<gene>
    <name evidence="8" type="ORF">GS399_20430</name>
</gene>
<dbReference type="Gene3D" id="1.10.443.10">
    <property type="entry name" value="Intergrase catalytic core"/>
    <property type="match status" value="1"/>
</dbReference>
<organism evidence="8 9">
    <name type="scientific">Hufsiella arboris</name>
    <dbReference type="NCBI Taxonomy" id="2695275"/>
    <lineage>
        <taxon>Bacteria</taxon>
        <taxon>Pseudomonadati</taxon>
        <taxon>Bacteroidota</taxon>
        <taxon>Sphingobacteriia</taxon>
        <taxon>Sphingobacteriales</taxon>
        <taxon>Sphingobacteriaceae</taxon>
        <taxon>Hufsiella</taxon>
    </lineage>
</organism>
<dbReference type="AlphaFoldDB" id="A0A7K1YFF4"/>
<evidence type="ECO:0000256" key="5">
    <source>
        <dbReference type="PROSITE-ProRule" id="PRU01248"/>
    </source>
</evidence>
<dbReference type="PANTHER" id="PTHR30349:SF64">
    <property type="entry name" value="PROPHAGE INTEGRASE INTD-RELATED"/>
    <property type="match status" value="1"/>
</dbReference>
<dbReference type="SUPFAM" id="SSF56349">
    <property type="entry name" value="DNA breaking-rejoining enzymes"/>
    <property type="match status" value="1"/>
</dbReference>
<dbReference type="PANTHER" id="PTHR30349">
    <property type="entry name" value="PHAGE INTEGRASE-RELATED"/>
    <property type="match status" value="1"/>
</dbReference>
<dbReference type="InterPro" id="IPR013762">
    <property type="entry name" value="Integrase-like_cat_sf"/>
</dbReference>
<dbReference type="Proteomes" id="UP000466586">
    <property type="component" value="Unassembled WGS sequence"/>
</dbReference>
<evidence type="ECO:0000256" key="1">
    <source>
        <dbReference type="ARBA" id="ARBA00008857"/>
    </source>
</evidence>
<dbReference type="PROSITE" id="PS51900">
    <property type="entry name" value="CB"/>
    <property type="match status" value="1"/>
</dbReference>
<feature type="domain" description="Core-binding (CB)" evidence="7">
    <location>
        <begin position="70"/>
        <end position="153"/>
    </location>
</feature>
<dbReference type="GO" id="GO:0015074">
    <property type="term" value="P:DNA integration"/>
    <property type="evidence" value="ECO:0007669"/>
    <property type="project" value="UniProtKB-KW"/>
</dbReference>
<evidence type="ECO:0000313" key="9">
    <source>
        <dbReference type="Proteomes" id="UP000466586"/>
    </source>
</evidence>
<dbReference type="InterPro" id="IPR004107">
    <property type="entry name" value="Integrase_SAM-like_N"/>
</dbReference>